<organism evidence="11 12">
    <name type="scientific">Tamilnaduibacter salinus</name>
    <dbReference type="NCBI Taxonomy" id="1484056"/>
    <lineage>
        <taxon>Bacteria</taxon>
        <taxon>Pseudomonadati</taxon>
        <taxon>Pseudomonadota</taxon>
        <taxon>Gammaproteobacteria</taxon>
        <taxon>Pseudomonadales</taxon>
        <taxon>Marinobacteraceae</taxon>
        <taxon>Tamilnaduibacter</taxon>
    </lineage>
</organism>
<feature type="transmembrane region" description="Helical" evidence="9">
    <location>
        <begin position="7"/>
        <end position="30"/>
    </location>
</feature>
<dbReference type="RefSeq" id="WP_423837073.1">
    <property type="nucleotide sequence ID" value="NZ_QEKQ01000004.1"/>
</dbReference>
<dbReference type="GO" id="GO:0032049">
    <property type="term" value="P:cardiolipin biosynthetic process"/>
    <property type="evidence" value="ECO:0007669"/>
    <property type="project" value="UniProtKB-UniRule"/>
</dbReference>
<evidence type="ECO:0000256" key="3">
    <source>
        <dbReference type="ARBA" id="ARBA00022679"/>
    </source>
</evidence>
<dbReference type="AlphaFoldDB" id="A0A2U1CXG2"/>
<keyword evidence="5" id="KW-0677">Repeat</keyword>
<dbReference type="InterPro" id="IPR025202">
    <property type="entry name" value="PLD-like_dom"/>
</dbReference>
<dbReference type="EC" id="2.7.8.-" evidence="8"/>
<feature type="domain" description="PLD phosphodiesterase" evidence="10">
    <location>
        <begin position="214"/>
        <end position="241"/>
    </location>
</feature>
<protein>
    <recommendedName>
        <fullName evidence="8">Cardiolipin synthase</fullName>
        <ecNumber evidence="8">2.7.8.-</ecNumber>
    </recommendedName>
</protein>
<dbReference type="PROSITE" id="PS50035">
    <property type="entry name" value="PLD"/>
    <property type="match status" value="2"/>
</dbReference>
<feature type="domain" description="PLD phosphodiesterase" evidence="10">
    <location>
        <begin position="389"/>
        <end position="416"/>
    </location>
</feature>
<evidence type="ECO:0000259" key="10">
    <source>
        <dbReference type="PROSITE" id="PS50035"/>
    </source>
</evidence>
<evidence type="ECO:0000256" key="7">
    <source>
        <dbReference type="ARBA" id="ARBA00023136"/>
    </source>
</evidence>
<dbReference type="SUPFAM" id="SSF56024">
    <property type="entry name" value="Phospholipase D/nuclease"/>
    <property type="match status" value="2"/>
</dbReference>
<name>A0A2U1CXG2_9GAMM</name>
<comment type="subcellular location">
    <subcellularLocation>
        <location evidence="1">Cell membrane</location>
    </subcellularLocation>
</comment>
<dbReference type="PANTHER" id="PTHR21248">
    <property type="entry name" value="CARDIOLIPIN SYNTHASE"/>
    <property type="match status" value="1"/>
</dbReference>
<keyword evidence="7 9" id="KW-0472">Membrane</keyword>
<comment type="caution">
    <text evidence="11">The sequence shown here is derived from an EMBL/GenBank/DDBJ whole genome shotgun (WGS) entry which is preliminary data.</text>
</comment>
<gene>
    <name evidence="11" type="ORF">C8D92_104173</name>
</gene>
<dbReference type="GO" id="GO:0005886">
    <property type="term" value="C:plasma membrane"/>
    <property type="evidence" value="ECO:0007669"/>
    <property type="project" value="UniProtKB-SubCell"/>
</dbReference>
<dbReference type="GO" id="GO:0008808">
    <property type="term" value="F:cardiolipin synthase activity"/>
    <property type="evidence" value="ECO:0007669"/>
    <property type="project" value="UniProtKB-UniRule"/>
</dbReference>
<keyword evidence="2" id="KW-1003">Cell membrane</keyword>
<evidence type="ECO:0000256" key="1">
    <source>
        <dbReference type="ARBA" id="ARBA00004236"/>
    </source>
</evidence>
<feature type="transmembrane region" description="Helical" evidence="9">
    <location>
        <begin position="36"/>
        <end position="57"/>
    </location>
</feature>
<dbReference type="EMBL" id="QEKQ01000004">
    <property type="protein sequence ID" value="PVY76941.1"/>
    <property type="molecule type" value="Genomic_DNA"/>
</dbReference>
<dbReference type="Pfam" id="PF00614">
    <property type="entry name" value="PLDc"/>
    <property type="match status" value="1"/>
</dbReference>
<dbReference type="Gene3D" id="3.30.870.10">
    <property type="entry name" value="Endonuclease Chain A"/>
    <property type="match status" value="2"/>
</dbReference>
<evidence type="ECO:0000256" key="8">
    <source>
        <dbReference type="NCBIfam" id="TIGR04265"/>
    </source>
</evidence>
<dbReference type="InterPro" id="IPR001736">
    <property type="entry name" value="PLipase_D/transphosphatidylase"/>
</dbReference>
<reference evidence="11 12" key="1">
    <citation type="submission" date="2018-04" db="EMBL/GenBank/DDBJ databases">
        <title>Genomic Encyclopedia of Type Strains, Phase IV (KMG-IV): sequencing the most valuable type-strain genomes for metagenomic binning, comparative biology and taxonomic classification.</title>
        <authorList>
            <person name="Goeker M."/>
        </authorList>
    </citation>
    <scope>NUCLEOTIDE SEQUENCE [LARGE SCALE GENOMIC DNA]</scope>
    <source>
        <strain evidence="11 12">DSM 28688</strain>
    </source>
</reference>
<evidence type="ECO:0000256" key="9">
    <source>
        <dbReference type="SAM" id="Phobius"/>
    </source>
</evidence>
<evidence type="ECO:0000256" key="5">
    <source>
        <dbReference type="ARBA" id="ARBA00022737"/>
    </source>
</evidence>
<dbReference type="NCBIfam" id="TIGR04265">
    <property type="entry name" value="bac_cardiolipin"/>
    <property type="match status" value="1"/>
</dbReference>
<dbReference type="SMART" id="SM00155">
    <property type="entry name" value="PLDc"/>
    <property type="match status" value="2"/>
</dbReference>
<keyword evidence="4 9" id="KW-0812">Transmembrane</keyword>
<dbReference type="Pfam" id="PF13091">
    <property type="entry name" value="PLDc_2"/>
    <property type="match status" value="1"/>
</dbReference>
<dbReference type="CDD" id="cd09161">
    <property type="entry name" value="PLDc_PaCLS_like_2"/>
    <property type="match status" value="1"/>
</dbReference>
<dbReference type="PANTHER" id="PTHR21248:SF22">
    <property type="entry name" value="PHOSPHOLIPASE D"/>
    <property type="match status" value="1"/>
</dbReference>
<keyword evidence="6 9" id="KW-1133">Transmembrane helix</keyword>
<dbReference type="InterPro" id="IPR022924">
    <property type="entry name" value="Cardiolipin_synthase"/>
</dbReference>
<proteinExistence type="predicted"/>
<evidence type="ECO:0000256" key="2">
    <source>
        <dbReference type="ARBA" id="ARBA00022475"/>
    </source>
</evidence>
<evidence type="ECO:0000313" key="12">
    <source>
        <dbReference type="Proteomes" id="UP000245887"/>
    </source>
</evidence>
<accession>A0A2U1CXG2</accession>
<evidence type="ECO:0000313" key="11">
    <source>
        <dbReference type="EMBL" id="PVY76941.1"/>
    </source>
</evidence>
<sequence>MIIDGSWIGLILAALYGITLLCIGQILLNYRTAQGAISWIVALLAFPILTLPLFLLFGRNRFAGYVRARRSGDEALNHLLGVFDDSDAVIPPEAFGDSPDLKVLSALARQPFTRGNHATLLRDGVETFEALFDAMENARDYILLEFYIVRSDRVGRRIKSILKRKLAEGVQVFFIYDEIGSVGLSRHYTRELSGAGARVCAFGDGNRRQWRFQINFRNHRKLLVCDGRVGFVGGINLGDEYLGEASNLAPWRDTHCRVEGPAVAGLQLTFVEDWYWAAGDLPVLHWSVEPSTRGDQDMLILPSGPADSFETCTLFFLNCINNARERIWISSPYFVPDLQIVNALQLAALRGVDVRILIPQNPDHWLIRLAVYSYLEQAGQAGIALYSYQPGFLHQKVALVDDRYAAVGTANLDNRSLRLNFEVTAVSTDATFVDAVRGMLEADLVHCRPMTTADYRRRSLPFRLTCRAVRLLAPIL</sequence>
<keyword evidence="3" id="KW-0808">Transferase</keyword>
<evidence type="ECO:0000256" key="4">
    <source>
        <dbReference type="ARBA" id="ARBA00022692"/>
    </source>
</evidence>
<dbReference type="Proteomes" id="UP000245887">
    <property type="component" value="Unassembled WGS sequence"/>
</dbReference>
<evidence type="ECO:0000256" key="6">
    <source>
        <dbReference type="ARBA" id="ARBA00022989"/>
    </source>
</evidence>